<evidence type="ECO:0000256" key="2">
    <source>
        <dbReference type="ARBA" id="ARBA00012135"/>
    </source>
</evidence>
<dbReference type="PANTHER" id="PTHR20858">
    <property type="entry name" value="PHOSPHOMETHYLPYRIMIDINE KINASE"/>
    <property type="match status" value="1"/>
</dbReference>
<dbReference type="EC" id="2.7.1.49" evidence="2"/>
<dbReference type="GO" id="GO:0008902">
    <property type="term" value="F:hydroxymethylpyrimidine kinase activity"/>
    <property type="evidence" value="ECO:0007669"/>
    <property type="project" value="UniProtKB-EC"/>
</dbReference>
<dbReference type="GO" id="GO:0005829">
    <property type="term" value="C:cytosol"/>
    <property type="evidence" value="ECO:0007669"/>
    <property type="project" value="TreeGrafter"/>
</dbReference>
<accession>A0A0K8MED2</accession>
<evidence type="ECO:0000313" key="9">
    <source>
        <dbReference type="Proteomes" id="UP000036771"/>
    </source>
</evidence>
<evidence type="ECO:0000259" key="7">
    <source>
        <dbReference type="Pfam" id="PF08543"/>
    </source>
</evidence>
<dbReference type="Pfam" id="PF08543">
    <property type="entry name" value="Phos_pyr_kin"/>
    <property type="match status" value="1"/>
</dbReference>
<dbReference type="STRING" id="1629334.Cva_01236"/>
<dbReference type="NCBIfam" id="TIGR00097">
    <property type="entry name" value="HMP-P_kinase"/>
    <property type="match status" value="1"/>
</dbReference>
<evidence type="ECO:0000256" key="4">
    <source>
        <dbReference type="ARBA" id="ARBA00022741"/>
    </source>
</evidence>
<dbReference type="UniPathway" id="UPA00060">
    <property type="reaction ID" value="UER00138"/>
</dbReference>
<name>A0A0K8MED2_9PROT</name>
<dbReference type="GO" id="GO:0008972">
    <property type="term" value="F:phosphomethylpyrimidine kinase activity"/>
    <property type="evidence" value="ECO:0007669"/>
    <property type="project" value="InterPro"/>
</dbReference>
<dbReference type="PANTHER" id="PTHR20858:SF17">
    <property type="entry name" value="HYDROXYMETHYLPYRIMIDINE_PHOSPHOMETHYLPYRIMIDINE KINASE THI20-RELATED"/>
    <property type="match status" value="1"/>
</dbReference>
<dbReference type="EMBL" id="BBVC01000067">
    <property type="protein sequence ID" value="GAO98573.1"/>
    <property type="molecule type" value="Genomic_DNA"/>
</dbReference>
<dbReference type="SUPFAM" id="SSF53613">
    <property type="entry name" value="Ribokinase-like"/>
    <property type="match status" value="1"/>
</dbReference>
<dbReference type="Proteomes" id="UP000036771">
    <property type="component" value="Unassembled WGS sequence"/>
</dbReference>
<reference evidence="8 9" key="1">
    <citation type="submission" date="2015-03" db="EMBL/GenBank/DDBJ databases">
        <title>Caedibacter varicaedens, whole genome shotgun sequence.</title>
        <authorList>
            <person name="Suzuki H."/>
            <person name="Dapper A.L."/>
            <person name="Gibson A.K."/>
            <person name="Jackson C."/>
            <person name="Lee H."/>
            <person name="Pejaver V.R."/>
            <person name="Doak T."/>
            <person name="Lynch M."/>
        </authorList>
    </citation>
    <scope>NUCLEOTIDE SEQUENCE [LARGE SCALE GENOMIC DNA]</scope>
</reference>
<dbReference type="CDD" id="cd01169">
    <property type="entry name" value="HMPP_kinase"/>
    <property type="match status" value="1"/>
</dbReference>
<dbReference type="InterPro" id="IPR029056">
    <property type="entry name" value="Ribokinase-like"/>
</dbReference>
<comment type="caution">
    <text evidence="8">The sequence shown here is derived from an EMBL/GenBank/DDBJ whole genome shotgun (WGS) entry which is preliminary data.</text>
</comment>
<dbReference type="GO" id="GO:0009228">
    <property type="term" value="P:thiamine biosynthetic process"/>
    <property type="evidence" value="ECO:0007669"/>
    <property type="project" value="InterPro"/>
</dbReference>
<keyword evidence="5 8" id="KW-0418">Kinase</keyword>
<proteinExistence type="predicted"/>
<keyword evidence="9" id="KW-1185">Reference proteome</keyword>
<dbReference type="InterPro" id="IPR013749">
    <property type="entry name" value="PM/HMP-P_kinase-1"/>
</dbReference>
<evidence type="ECO:0000313" key="8">
    <source>
        <dbReference type="EMBL" id="GAO98573.1"/>
    </source>
</evidence>
<dbReference type="InterPro" id="IPR004399">
    <property type="entry name" value="HMP/HMP-P_kinase_dom"/>
</dbReference>
<feature type="domain" description="Pyridoxamine kinase/Phosphomethylpyrimidine kinase" evidence="7">
    <location>
        <begin position="12"/>
        <end position="260"/>
    </location>
</feature>
<dbReference type="GO" id="GO:0005524">
    <property type="term" value="F:ATP binding"/>
    <property type="evidence" value="ECO:0007669"/>
    <property type="project" value="UniProtKB-KW"/>
</dbReference>
<evidence type="ECO:0000256" key="3">
    <source>
        <dbReference type="ARBA" id="ARBA00022679"/>
    </source>
</evidence>
<keyword evidence="4" id="KW-0547">Nucleotide-binding</keyword>
<keyword evidence="6" id="KW-0067">ATP-binding</keyword>
<evidence type="ECO:0000256" key="6">
    <source>
        <dbReference type="ARBA" id="ARBA00022840"/>
    </source>
</evidence>
<dbReference type="Gene3D" id="3.40.1190.20">
    <property type="match status" value="1"/>
</dbReference>
<sequence>MKYKCLSIAGFDGSGGAGIQADLKTFSAFGCYGMTVLTALPVQNTCGVRNCYEIPLKAIEEQLEAIFNDIVPDSIKIGMLFSREIIEIVTNFLKQHAQHIPIVLDPVMFAKSGDRLLLPEAVEALKTLLIPLSTILTPNFPEACTLAGIDALPSQDIHKLGHKLLSFGTKAVLLKGGHLDSALSNDLYLDQNGREFYLESQRIHSRNTHGTGCTLSAGIASCLALGMDLAESCKVAKKYLYEALKAAKDISVGKGHGPVHHFYHLWPTIYQIKGE</sequence>
<keyword evidence="3" id="KW-0808">Transferase</keyword>
<evidence type="ECO:0000256" key="1">
    <source>
        <dbReference type="ARBA" id="ARBA00004948"/>
    </source>
</evidence>
<gene>
    <name evidence="8" type="primary">thiD</name>
    <name evidence="8" type="ORF">Cva_01236</name>
</gene>
<protein>
    <recommendedName>
        <fullName evidence="2">hydroxymethylpyrimidine kinase</fullName>
        <ecNumber evidence="2">2.7.1.49</ecNumber>
    </recommendedName>
</protein>
<dbReference type="GO" id="GO:0009229">
    <property type="term" value="P:thiamine diphosphate biosynthetic process"/>
    <property type="evidence" value="ECO:0007669"/>
    <property type="project" value="UniProtKB-UniPathway"/>
</dbReference>
<dbReference type="OrthoDB" id="9810880at2"/>
<organism evidence="8 9">
    <name type="scientific">Caedimonas varicaedens</name>
    <dbReference type="NCBI Taxonomy" id="1629334"/>
    <lineage>
        <taxon>Bacteria</taxon>
        <taxon>Pseudomonadati</taxon>
        <taxon>Pseudomonadota</taxon>
        <taxon>Alphaproteobacteria</taxon>
        <taxon>Holosporales</taxon>
        <taxon>Caedimonadaceae</taxon>
        <taxon>Caedimonas</taxon>
    </lineage>
</organism>
<evidence type="ECO:0000256" key="5">
    <source>
        <dbReference type="ARBA" id="ARBA00022777"/>
    </source>
</evidence>
<comment type="pathway">
    <text evidence="1">Cofactor biosynthesis; thiamine diphosphate biosynthesis.</text>
</comment>
<dbReference type="FunFam" id="3.40.1190.20:FF:000003">
    <property type="entry name" value="Phosphomethylpyrimidine kinase ThiD"/>
    <property type="match status" value="1"/>
</dbReference>
<dbReference type="AlphaFoldDB" id="A0A0K8MED2"/>